<accession>A0A192Y5J8</accession>
<proteinExistence type="predicted"/>
<reference evidence="1 2" key="1">
    <citation type="journal article" date="2016" name="Sci. Rep.">
        <title>A proposed integrated approach for the preclinical evaluation of phage therapy in Pseudomonas infections.</title>
        <authorList>
            <person name="Danis-Wlodarczyk K."/>
            <person name="Vandenheuvel D."/>
            <person name="Jang H.B."/>
            <person name="Briers Y."/>
            <person name="Olszak T."/>
            <person name="Arabski M."/>
            <person name="Wasik S."/>
            <person name="Drabik M."/>
            <person name="Higgins G."/>
            <person name="Tyrrell J."/>
            <person name="Harvey B.J."/>
            <person name="Noben J.P."/>
            <person name="Lavigne R."/>
            <person name="Drulis-Kawa Z."/>
        </authorList>
    </citation>
    <scope>NUCLEOTIDE SEQUENCE [LARGE SCALE GENOMIC DNA]</scope>
</reference>
<evidence type="ECO:0000313" key="1">
    <source>
        <dbReference type="EMBL" id="ANM45003.1"/>
    </source>
</evidence>
<organism evidence="1 2">
    <name type="scientific">Pseudomonas phage KTN4</name>
    <dbReference type="NCBI Taxonomy" id="1862701"/>
    <lineage>
        <taxon>Viruses</taxon>
        <taxon>Duplodnaviria</taxon>
        <taxon>Heunggongvirae</taxon>
        <taxon>Uroviricota</taxon>
        <taxon>Caudoviricetes</taxon>
        <taxon>Chimalliviridae</taxon>
        <taxon>Phikzvirus</taxon>
        <taxon>Phikzvirus phiKZ</taxon>
    </lineage>
</organism>
<evidence type="ECO:0000313" key="2">
    <source>
        <dbReference type="Proteomes" id="UP000224336"/>
    </source>
</evidence>
<dbReference type="EMBL" id="KU521356">
    <property type="protein sequence ID" value="ANM45003.1"/>
    <property type="molecule type" value="Genomic_DNA"/>
</dbReference>
<dbReference type="Proteomes" id="UP000224336">
    <property type="component" value="Segment"/>
</dbReference>
<protein>
    <submittedName>
        <fullName evidence="1">Uncharacterized protein</fullName>
    </submittedName>
</protein>
<gene>
    <name evidence="1" type="ORF">KTN4_245</name>
</gene>
<name>A0A192Y5J8_9CAUD</name>
<sequence>MSDINSTNVTDELVPYFPSADAITSSTIRDEVIPNILLFYKNAFSDFQHVSNITGTNQIASGYLPGVGYYFEYSVTGNANLIPPEAIKVLRNVITKNGYKDDITITPKGFGLINWFIVRVYVDEQIKKTTQ</sequence>